<protein>
    <submittedName>
        <fullName evidence="3">Uncharacterized protein</fullName>
    </submittedName>
</protein>
<feature type="region of interest" description="Disordered" evidence="1">
    <location>
        <begin position="1"/>
        <end position="245"/>
    </location>
</feature>
<evidence type="ECO:0000313" key="4">
    <source>
        <dbReference type="Proteomes" id="UP000550714"/>
    </source>
</evidence>
<dbReference type="Proteomes" id="UP000550714">
    <property type="component" value="Unassembled WGS sequence"/>
</dbReference>
<feature type="compositionally biased region" description="Low complexity" evidence="1">
    <location>
        <begin position="195"/>
        <end position="214"/>
    </location>
</feature>
<organism evidence="3 4">
    <name type="scientific">Prauserella isguenensis</name>
    <dbReference type="NCBI Taxonomy" id="1470180"/>
    <lineage>
        <taxon>Bacteria</taxon>
        <taxon>Bacillati</taxon>
        <taxon>Actinomycetota</taxon>
        <taxon>Actinomycetes</taxon>
        <taxon>Pseudonocardiales</taxon>
        <taxon>Pseudonocardiaceae</taxon>
        <taxon>Prauserella</taxon>
    </lineage>
</organism>
<dbReference type="AlphaFoldDB" id="A0A839S2Y8"/>
<keyword evidence="2" id="KW-0472">Membrane</keyword>
<gene>
    <name evidence="3" type="ORF">FHS23_002090</name>
</gene>
<feature type="region of interest" description="Disordered" evidence="1">
    <location>
        <begin position="408"/>
        <end position="428"/>
    </location>
</feature>
<dbReference type="EMBL" id="JACHWU010000002">
    <property type="protein sequence ID" value="MBB3051067.1"/>
    <property type="molecule type" value="Genomic_DNA"/>
</dbReference>
<comment type="caution">
    <text evidence="3">The sequence shown here is derived from an EMBL/GenBank/DDBJ whole genome shotgun (WGS) entry which is preliminary data.</text>
</comment>
<sequence length="428" mass="44930">MGRHYRADDPAPGQPDPLRKARQAIGGANTGGGTPDDWFRDTTTPPAAYRSTPGYAPAPDDVLSTSPAMHPVAPRRTADESATELTTRLDPVPPAGPTSAHDSAGHDTSPATPDRSTATERPPHPRPRPDGRPRFHGAGHAAGEHPPAAARHDAAPSDRAHDTGTDDHDAHAAQAAASSRDTTPGRTTDTDRDPVTSTGGRRRVTSTGRHSTVSATGGHRAVTSTGRHGTVTSTGSHRAVDKKPKRRVAAWPVACGVLVVLVVAGFFGWNWADGVLSNRAEAQAAACQEGRSTLRVATDPAVAEPVQQAAKAWNDDDTVVHGHCITVKVQPGTSQVVYGDLTGNRTRGTPGAWIMADTKWADRLGSEQPDRIGASPEKIASGPDGTFTYVSLAGDGVDTVQQRAAQSFRSHLTSPQQQKRFEQAGFTG</sequence>
<evidence type="ECO:0000256" key="2">
    <source>
        <dbReference type="SAM" id="Phobius"/>
    </source>
</evidence>
<evidence type="ECO:0000313" key="3">
    <source>
        <dbReference type="EMBL" id="MBB3051067.1"/>
    </source>
</evidence>
<proteinExistence type="predicted"/>
<keyword evidence="2" id="KW-1133">Transmembrane helix</keyword>
<feature type="transmembrane region" description="Helical" evidence="2">
    <location>
        <begin position="248"/>
        <end position="269"/>
    </location>
</feature>
<feature type="compositionally biased region" description="Low complexity" evidence="1">
    <location>
        <begin position="136"/>
        <end position="149"/>
    </location>
</feature>
<accession>A0A839S2Y8</accession>
<feature type="compositionally biased region" description="Polar residues" evidence="1">
    <location>
        <begin position="408"/>
        <end position="418"/>
    </location>
</feature>
<name>A0A839S2Y8_9PSEU</name>
<evidence type="ECO:0000256" key="1">
    <source>
        <dbReference type="SAM" id="MobiDB-lite"/>
    </source>
</evidence>
<keyword evidence="2" id="KW-0812">Transmembrane</keyword>
<keyword evidence="4" id="KW-1185">Reference proteome</keyword>
<feature type="compositionally biased region" description="Low complexity" evidence="1">
    <location>
        <begin position="172"/>
        <end position="187"/>
    </location>
</feature>
<feature type="compositionally biased region" description="Basic and acidic residues" evidence="1">
    <location>
        <begin position="117"/>
        <end position="133"/>
    </location>
</feature>
<feature type="compositionally biased region" description="Polar residues" evidence="1">
    <location>
        <begin position="222"/>
        <end position="236"/>
    </location>
</feature>
<dbReference type="RefSeq" id="WP_183652288.1">
    <property type="nucleotide sequence ID" value="NZ_JACHWU010000002.1"/>
</dbReference>
<feature type="compositionally biased region" description="Basic and acidic residues" evidence="1">
    <location>
        <begin position="150"/>
        <end position="171"/>
    </location>
</feature>
<reference evidence="3 4" key="1">
    <citation type="submission" date="2020-08" db="EMBL/GenBank/DDBJ databases">
        <title>Genomic Encyclopedia of Type Strains, Phase III (KMG-III): the genomes of soil and plant-associated and newly described type strains.</title>
        <authorList>
            <person name="Whitman W."/>
        </authorList>
    </citation>
    <scope>NUCLEOTIDE SEQUENCE [LARGE SCALE GENOMIC DNA]</scope>
    <source>
        <strain evidence="3 4">CECT 8577</strain>
    </source>
</reference>